<comment type="catalytic activity">
    <reaction evidence="7 8">
        <text>(1S,2R)-1-C-(indol-3-yl)glycerol 3-phosphate + L-serine = D-glyceraldehyde 3-phosphate + L-tryptophan + H2O</text>
        <dbReference type="Rhea" id="RHEA:10532"/>
        <dbReference type="ChEBI" id="CHEBI:15377"/>
        <dbReference type="ChEBI" id="CHEBI:33384"/>
        <dbReference type="ChEBI" id="CHEBI:57912"/>
        <dbReference type="ChEBI" id="CHEBI:58866"/>
        <dbReference type="ChEBI" id="CHEBI:59776"/>
        <dbReference type="EC" id="4.2.1.20"/>
    </reaction>
</comment>
<keyword evidence="3 8" id="KW-0028">Amino-acid biosynthesis</keyword>
<evidence type="ECO:0000256" key="7">
    <source>
        <dbReference type="ARBA" id="ARBA00049047"/>
    </source>
</evidence>
<dbReference type="SUPFAM" id="SSF51366">
    <property type="entry name" value="Ribulose-phoshate binding barrel"/>
    <property type="match status" value="1"/>
</dbReference>
<reference evidence="10 11" key="1">
    <citation type="journal article" date="2013" name="Genome Announc.">
        <title>Draft genome sequences for three mercury-methylating, sulfate-reducing bacteria.</title>
        <authorList>
            <person name="Brown S.D."/>
            <person name="Hurt R.A.Jr."/>
            <person name="Gilmour C.C."/>
            <person name="Elias D.A."/>
        </authorList>
    </citation>
    <scope>NUCLEOTIDE SEQUENCE [LARGE SCALE GENOMIC DNA]</scope>
    <source>
        <strain evidence="10 11">DSM 16529</strain>
    </source>
</reference>
<keyword evidence="5 8" id="KW-0057">Aromatic amino acid biosynthesis</keyword>
<dbReference type="CDD" id="cd04724">
    <property type="entry name" value="Tryptophan_synthase_alpha"/>
    <property type="match status" value="1"/>
</dbReference>
<keyword evidence="11" id="KW-1185">Reference proteome</keyword>
<dbReference type="EMBL" id="ATHI01000026">
    <property type="protein sequence ID" value="EPR32983.1"/>
    <property type="molecule type" value="Genomic_DNA"/>
</dbReference>
<dbReference type="NCBIfam" id="TIGR00262">
    <property type="entry name" value="trpA"/>
    <property type="match status" value="1"/>
</dbReference>
<comment type="pathway">
    <text evidence="1 8">Amino-acid biosynthesis; L-tryptophan biosynthesis; L-tryptophan from chorismate: step 5/5.</text>
</comment>
<comment type="similarity">
    <text evidence="8 9">Belongs to the TrpA family.</text>
</comment>
<dbReference type="InterPro" id="IPR011060">
    <property type="entry name" value="RibuloseP-bd_barrel"/>
</dbReference>
<dbReference type="PANTHER" id="PTHR43406:SF1">
    <property type="entry name" value="TRYPTOPHAN SYNTHASE ALPHA CHAIN, CHLOROPLASTIC"/>
    <property type="match status" value="1"/>
</dbReference>
<keyword evidence="4 8" id="KW-0822">Tryptophan biosynthesis</keyword>
<sequence>MASVLEQRIRAANEQDRKAVIPYLPCGWPDRERFWAEIEAMDAAGADVIEIGVPFSDPVADGPVIEEAVNVCLASGVTLAEIIEGLAARKGRLSAGLVLMGYVNPFMQYGWQRLARDAAKAGVNGLIVPDLPYEEADEVREILCAEGLDLIPLVGLNTSAERMALYAANASGFAYFVSVLGTTGARESLPGEVREGLALARRSFSVPVALGFGIRTPEQARAAGEADAVVVGSALVTHVGQGGGAAEFLRPFLK</sequence>
<evidence type="ECO:0000313" key="11">
    <source>
        <dbReference type="Proteomes" id="UP000014975"/>
    </source>
</evidence>
<dbReference type="UniPathway" id="UPA00035">
    <property type="reaction ID" value="UER00044"/>
</dbReference>
<keyword evidence="6 8" id="KW-0456">Lyase</keyword>
<dbReference type="PATRIC" id="fig|1121439.3.peg.1776"/>
<name>S7UKY5_9BACT</name>
<evidence type="ECO:0000256" key="3">
    <source>
        <dbReference type="ARBA" id="ARBA00022605"/>
    </source>
</evidence>
<evidence type="ECO:0000256" key="4">
    <source>
        <dbReference type="ARBA" id="ARBA00022822"/>
    </source>
</evidence>
<evidence type="ECO:0000256" key="1">
    <source>
        <dbReference type="ARBA" id="ARBA00004733"/>
    </source>
</evidence>
<dbReference type="EC" id="4.2.1.20" evidence="8"/>
<dbReference type="InterPro" id="IPR002028">
    <property type="entry name" value="Trp_synthase_suA"/>
</dbReference>
<dbReference type="Gene3D" id="3.20.20.70">
    <property type="entry name" value="Aldolase class I"/>
    <property type="match status" value="1"/>
</dbReference>
<dbReference type="Proteomes" id="UP000014975">
    <property type="component" value="Unassembled WGS sequence"/>
</dbReference>
<evidence type="ECO:0000256" key="6">
    <source>
        <dbReference type="ARBA" id="ARBA00023239"/>
    </source>
</evidence>
<dbReference type="GO" id="GO:0004834">
    <property type="term" value="F:tryptophan synthase activity"/>
    <property type="evidence" value="ECO:0007669"/>
    <property type="project" value="UniProtKB-UniRule"/>
</dbReference>
<dbReference type="HAMAP" id="MF_00131">
    <property type="entry name" value="Trp_synth_alpha"/>
    <property type="match status" value="1"/>
</dbReference>
<evidence type="ECO:0000256" key="2">
    <source>
        <dbReference type="ARBA" id="ARBA00011270"/>
    </source>
</evidence>
<gene>
    <name evidence="8" type="primary">trpA</name>
    <name evidence="10" type="ORF">dsat_0424</name>
</gene>
<evidence type="ECO:0000256" key="5">
    <source>
        <dbReference type="ARBA" id="ARBA00023141"/>
    </source>
</evidence>
<evidence type="ECO:0000256" key="8">
    <source>
        <dbReference type="HAMAP-Rule" id="MF_00131"/>
    </source>
</evidence>
<comment type="caution">
    <text evidence="10">The sequence shown here is derived from an EMBL/GenBank/DDBJ whole genome shotgun (WGS) entry which is preliminary data.</text>
</comment>
<dbReference type="STRING" id="1121439.dsat_0424"/>
<dbReference type="OrthoDB" id="9804578at2"/>
<dbReference type="PANTHER" id="PTHR43406">
    <property type="entry name" value="TRYPTOPHAN SYNTHASE, ALPHA CHAIN"/>
    <property type="match status" value="1"/>
</dbReference>
<dbReference type="RefSeq" id="WP_020887118.1">
    <property type="nucleotide sequence ID" value="NZ_ATHI01000026.1"/>
</dbReference>
<dbReference type="GO" id="GO:0005829">
    <property type="term" value="C:cytosol"/>
    <property type="evidence" value="ECO:0007669"/>
    <property type="project" value="TreeGrafter"/>
</dbReference>
<proteinExistence type="inferred from homology"/>
<dbReference type="InterPro" id="IPR018204">
    <property type="entry name" value="Trp_synthase_alpha_AS"/>
</dbReference>
<evidence type="ECO:0000313" key="10">
    <source>
        <dbReference type="EMBL" id="EPR32983.1"/>
    </source>
</evidence>
<accession>S7UKY5</accession>
<dbReference type="InterPro" id="IPR013785">
    <property type="entry name" value="Aldolase_TIM"/>
</dbReference>
<evidence type="ECO:0000256" key="9">
    <source>
        <dbReference type="RuleBase" id="RU003662"/>
    </source>
</evidence>
<dbReference type="eggNOG" id="COG0159">
    <property type="taxonomic scope" value="Bacteria"/>
</dbReference>
<dbReference type="PROSITE" id="PS00167">
    <property type="entry name" value="TRP_SYNTHASE_ALPHA"/>
    <property type="match status" value="1"/>
</dbReference>
<dbReference type="Pfam" id="PF00290">
    <property type="entry name" value="Trp_syntA"/>
    <property type="match status" value="1"/>
</dbReference>
<feature type="active site" description="Proton acceptor" evidence="8">
    <location>
        <position position="50"/>
    </location>
</feature>
<organism evidence="10 11">
    <name type="scientific">Alkalidesulfovibrio alkalitolerans DSM 16529</name>
    <dbReference type="NCBI Taxonomy" id="1121439"/>
    <lineage>
        <taxon>Bacteria</taxon>
        <taxon>Pseudomonadati</taxon>
        <taxon>Thermodesulfobacteriota</taxon>
        <taxon>Desulfovibrionia</taxon>
        <taxon>Desulfovibrionales</taxon>
        <taxon>Desulfovibrionaceae</taxon>
        <taxon>Alkalidesulfovibrio</taxon>
    </lineage>
</organism>
<dbReference type="AlphaFoldDB" id="S7UKY5"/>
<feature type="active site" description="Proton acceptor" evidence="8">
    <location>
        <position position="61"/>
    </location>
</feature>
<protein>
    <recommendedName>
        <fullName evidence="8">Tryptophan synthase alpha chain</fullName>
        <ecNumber evidence="8">4.2.1.20</ecNumber>
    </recommendedName>
</protein>
<comment type="function">
    <text evidence="8">The alpha subunit is responsible for the aldol cleavage of indoleglycerol phosphate to indole and glyceraldehyde 3-phosphate.</text>
</comment>
<comment type="subunit">
    <text evidence="2 8">Tetramer of two alpha and two beta chains.</text>
</comment>